<accession>A0AAV2GCP0</accession>
<dbReference type="EMBL" id="OZ034821">
    <property type="protein sequence ID" value="CAL1407483.1"/>
    <property type="molecule type" value="Genomic_DNA"/>
</dbReference>
<dbReference type="AlphaFoldDB" id="A0AAV2GCP0"/>
<evidence type="ECO:0000256" key="1">
    <source>
        <dbReference type="SAM" id="MobiDB-lite"/>
    </source>
</evidence>
<name>A0AAV2GCP0_9ROSI</name>
<evidence type="ECO:0000313" key="2">
    <source>
        <dbReference type="EMBL" id="CAL1407483.1"/>
    </source>
</evidence>
<proteinExistence type="predicted"/>
<sequence length="75" mass="7446">MLSIPPTRRRRGQPTSSAFSSASAPIAGVSSTVAGADDSIAAAPSSAHVTVAASWHGGVDLLSLAMASFSSRAAY</sequence>
<keyword evidence="3" id="KW-1185">Reference proteome</keyword>
<dbReference type="Proteomes" id="UP001497516">
    <property type="component" value="Chromosome 8"/>
</dbReference>
<organism evidence="2 3">
    <name type="scientific">Linum trigynum</name>
    <dbReference type="NCBI Taxonomy" id="586398"/>
    <lineage>
        <taxon>Eukaryota</taxon>
        <taxon>Viridiplantae</taxon>
        <taxon>Streptophyta</taxon>
        <taxon>Embryophyta</taxon>
        <taxon>Tracheophyta</taxon>
        <taxon>Spermatophyta</taxon>
        <taxon>Magnoliopsida</taxon>
        <taxon>eudicotyledons</taxon>
        <taxon>Gunneridae</taxon>
        <taxon>Pentapetalae</taxon>
        <taxon>rosids</taxon>
        <taxon>fabids</taxon>
        <taxon>Malpighiales</taxon>
        <taxon>Linaceae</taxon>
        <taxon>Linum</taxon>
    </lineage>
</organism>
<reference evidence="2 3" key="1">
    <citation type="submission" date="2024-04" db="EMBL/GenBank/DDBJ databases">
        <authorList>
            <person name="Fracassetti M."/>
        </authorList>
    </citation>
    <scope>NUCLEOTIDE SEQUENCE [LARGE SCALE GENOMIC DNA]</scope>
</reference>
<protein>
    <submittedName>
        <fullName evidence="2">Uncharacterized protein</fullName>
    </submittedName>
</protein>
<feature type="region of interest" description="Disordered" evidence="1">
    <location>
        <begin position="1"/>
        <end position="21"/>
    </location>
</feature>
<evidence type="ECO:0000313" key="3">
    <source>
        <dbReference type="Proteomes" id="UP001497516"/>
    </source>
</evidence>
<gene>
    <name evidence="2" type="ORF">LTRI10_LOCUS47147</name>
</gene>